<reference evidence="3 4" key="1">
    <citation type="submission" date="2016-10" db="EMBL/GenBank/DDBJ databases">
        <title>Genome sequence of Streptomyces gilvigriseus MUSC 26.</title>
        <authorList>
            <person name="Lee L.-H."/>
            <person name="Ser H.-L."/>
        </authorList>
    </citation>
    <scope>NUCLEOTIDE SEQUENCE [LARGE SCALE GENOMIC DNA]</scope>
    <source>
        <strain evidence="3 4">MUSC 26</strain>
    </source>
</reference>
<proteinExistence type="predicted"/>
<evidence type="ECO:0000256" key="1">
    <source>
        <dbReference type="SAM" id="MobiDB-lite"/>
    </source>
</evidence>
<gene>
    <name evidence="3" type="ORF">BIV57_07975</name>
</gene>
<evidence type="ECO:0000313" key="3">
    <source>
        <dbReference type="EMBL" id="OIV38004.1"/>
    </source>
</evidence>
<dbReference type="Proteomes" id="UP000243342">
    <property type="component" value="Unassembled WGS sequence"/>
</dbReference>
<evidence type="ECO:0000259" key="2">
    <source>
        <dbReference type="Pfam" id="PF05713"/>
    </source>
</evidence>
<protein>
    <recommendedName>
        <fullName evidence="2">Bacterial mobilisation domain-containing protein</fullName>
    </recommendedName>
</protein>
<dbReference type="RefSeq" id="WP_071656011.1">
    <property type="nucleotide sequence ID" value="NZ_MLCF01000035.1"/>
</dbReference>
<dbReference type="AlphaFoldDB" id="A0A1J7C8Z8"/>
<dbReference type="InterPro" id="IPR008687">
    <property type="entry name" value="MobC"/>
</dbReference>
<feature type="region of interest" description="Disordered" evidence="1">
    <location>
        <begin position="1"/>
        <end position="37"/>
    </location>
</feature>
<name>A0A1J7C8Z8_9ACTN</name>
<accession>A0A1J7C8Z8</accession>
<keyword evidence="4" id="KW-1185">Reference proteome</keyword>
<dbReference type="EMBL" id="MLCF01000035">
    <property type="protein sequence ID" value="OIV38004.1"/>
    <property type="molecule type" value="Genomic_DNA"/>
</dbReference>
<comment type="caution">
    <text evidence="3">The sequence shown here is derived from an EMBL/GenBank/DDBJ whole genome shotgun (WGS) entry which is preliminary data.</text>
</comment>
<feature type="compositionally biased region" description="Basic and acidic residues" evidence="1">
    <location>
        <begin position="20"/>
        <end position="37"/>
    </location>
</feature>
<dbReference type="Pfam" id="PF05713">
    <property type="entry name" value="MobC"/>
    <property type="match status" value="1"/>
</dbReference>
<dbReference type="STRING" id="1428644.BIV57_07975"/>
<feature type="domain" description="Bacterial mobilisation" evidence="2">
    <location>
        <begin position="102"/>
        <end position="142"/>
    </location>
</feature>
<evidence type="ECO:0000313" key="4">
    <source>
        <dbReference type="Proteomes" id="UP000243342"/>
    </source>
</evidence>
<organism evidence="3 4">
    <name type="scientific">Mangrovactinospora gilvigrisea</name>
    <dbReference type="NCBI Taxonomy" id="1428644"/>
    <lineage>
        <taxon>Bacteria</taxon>
        <taxon>Bacillati</taxon>
        <taxon>Actinomycetota</taxon>
        <taxon>Actinomycetes</taxon>
        <taxon>Kitasatosporales</taxon>
        <taxon>Streptomycetaceae</taxon>
        <taxon>Mangrovactinospora</taxon>
    </lineage>
</organism>
<sequence>MAEAAAGDGPQLGSDADPDLADRDEPDIRQRLRADEPRTNVRSIRYNDAELGEVEAAAHRSGLTLASFVGKAALAVALADSHTQALVTDDHAKFEALDNAARELSRVGNNLNQIAKIVNSGGIALDIQEALRDCGAAIAEVRRATNDFVGR</sequence>